<feature type="transmembrane region" description="Helical" evidence="2">
    <location>
        <begin position="222"/>
        <end position="241"/>
    </location>
</feature>
<evidence type="ECO:0000256" key="1">
    <source>
        <dbReference type="SAM" id="MobiDB-lite"/>
    </source>
</evidence>
<accession>A0A9W5YZL5</accession>
<keyword evidence="2" id="KW-0812">Transmembrane</keyword>
<name>A0A9W5YZL5_9EURO</name>
<dbReference type="Proteomes" id="UP001143548">
    <property type="component" value="Unassembled WGS sequence"/>
</dbReference>
<reference evidence="3" key="1">
    <citation type="submission" date="2022-07" db="EMBL/GenBank/DDBJ databases">
        <title>Taxonomy of Aspergillus series Nigri: significant species reduction supported by multi-species coalescent approaches.</title>
        <authorList>
            <person name="Bian C."/>
            <person name="Kusuya Y."/>
            <person name="Sklenar F."/>
            <person name="D'hooge E."/>
            <person name="Yaguchi T."/>
            <person name="Takahashi H."/>
            <person name="Hubka V."/>
        </authorList>
    </citation>
    <scope>NUCLEOTIDE SEQUENCE</scope>
    <source>
        <strain evidence="3">CBS 733.88</strain>
    </source>
</reference>
<feature type="region of interest" description="Disordered" evidence="1">
    <location>
        <begin position="12"/>
        <end position="32"/>
    </location>
</feature>
<keyword evidence="2" id="KW-1133">Transmembrane helix</keyword>
<comment type="caution">
    <text evidence="3">The sequence shown here is derived from an EMBL/GenBank/DDBJ whole genome shotgun (WGS) entry which is preliminary data.</text>
</comment>
<feature type="transmembrane region" description="Helical" evidence="2">
    <location>
        <begin position="253"/>
        <end position="274"/>
    </location>
</feature>
<protein>
    <submittedName>
        <fullName evidence="3">Uncharacterized protein</fullName>
    </submittedName>
</protein>
<dbReference type="AlphaFoldDB" id="A0A9W5YZL5"/>
<evidence type="ECO:0000313" key="4">
    <source>
        <dbReference type="Proteomes" id="UP001143548"/>
    </source>
</evidence>
<feature type="transmembrane region" description="Helical" evidence="2">
    <location>
        <begin position="58"/>
        <end position="78"/>
    </location>
</feature>
<sequence length="324" mass="34129">MVSTVGRPAHIQFARNGTRGGRHMSSRPPTSGLTIEDALAPITSTAAKTRKKRQIATFIYAGLLAASLVADILALLFLTRPSVQQAGVATLHFKEEGLLSKRGKKAYTTGETYVTASSARIDDNTAETTTAASNVPLLTATTAPDRPGFLTSDTNGSDWISIGTQALCFQSGPSRRVCHPLPANLSTILPPPMQLVLGDSVSQLQDFERSAAVTARRGARSVMAIGLVLISVAVALVLIFSWWSRAYVHRIRWLIMAVASLCGLVCFTVSSGILGTLQSSIGEAVHRGIPGIARMESGPASQYSLGAMCCAIVAFGCSLASQAI</sequence>
<evidence type="ECO:0000313" key="3">
    <source>
        <dbReference type="EMBL" id="GKZ27055.1"/>
    </source>
</evidence>
<dbReference type="EMBL" id="BROQ01000179">
    <property type="protein sequence ID" value="GKZ27055.1"/>
    <property type="molecule type" value="Genomic_DNA"/>
</dbReference>
<organism evidence="3 4">
    <name type="scientific">Aspergillus brasiliensis</name>
    <dbReference type="NCBI Taxonomy" id="319629"/>
    <lineage>
        <taxon>Eukaryota</taxon>
        <taxon>Fungi</taxon>
        <taxon>Dikarya</taxon>
        <taxon>Ascomycota</taxon>
        <taxon>Pezizomycotina</taxon>
        <taxon>Eurotiomycetes</taxon>
        <taxon>Eurotiomycetidae</taxon>
        <taxon>Eurotiales</taxon>
        <taxon>Aspergillaceae</taxon>
        <taxon>Aspergillus</taxon>
        <taxon>Aspergillus subgen. Circumdati</taxon>
    </lineage>
</organism>
<proteinExistence type="predicted"/>
<evidence type="ECO:0000256" key="2">
    <source>
        <dbReference type="SAM" id="Phobius"/>
    </source>
</evidence>
<gene>
    <name evidence="3" type="ORF">AbraCBS73388_003572</name>
</gene>
<keyword evidence="2" id="KW-0472">Membrane</keyword>
<feature type="transmembrane region" description="Helical" evidence="2">
    <location>
        <begin position="303"/>
        <end position="321"/>
    </location>
</feature>